<proteinExistence type="predicted"/>
<dbReference type="EMBL" id="JABWDU010000007">
    <property type="protein sequence ID" value="NVD41930.1"/>
    <property type="molecule type" value="Genomic_DNA"/>
</dbReference>
<evidence type="ECO:0000313" key="3">
    <source>
        <dbReference type="Proteomes" id="UP000520198"/>
    </source>
</evidence>
<dbReference type="InterPro" id="IPR012349">
    <property type="entry name" value="Split_barrel_FMN-bd"/>
</dbReference>
<dbReference type="Gene3D" id="3.30.450.40">
    <property type="match status" value="1"/>
</dbReference>
<dbReference type="InterPro" id="IPR011576">
    <property type="entry name" value="Pyridox_Oxase_N"/>
</dbReference>
<reference evidence="2 3" key="1">
    <citation type="submission" date="2020-06" db="EMBL/GenBank/DDBJ databases">
        <authorList>
            <person name="Grouzdev D.S."/>
        </authorList>
    </citation>
    <scope>NUCLEOTIDE SEQUENCE [LARGE SCALE GENOMIC DNA]</scope>
    <source>
        <strain evidence="2 3">HO-A22</strain>
    </source>
</reference>
<protein>
    <submittedName>
        <fullName evidence="2">GAF domain-containing protein</fullName>
    </submittedName>
</protein>
<evidence type="ECO:0000259" key="1">
    <source>
        <dbReference type="SMART" id="SM00065"/>
    </source>
</evidence>
<accession>A0A7Y6QA77</accession>
<comment type="caution">
    <text evidence="2">The sequence shown here is derived from an EMBL/GenBank/DDBJ whole genome shotgun (WGS) entry which is preliminary data.</text>
</comment>
<dbReference type="Gene3D" id="2.30.110.10">
    <property type="entry name" value="Electron Transport, Fmn-binding Protein, Chain A"/>
    <property type="match status" value="1"/>
</dbReference>
<dbReference type="InterPro" id="IPR029016">
    <property type="entry name" value="GAF-like_dom_sf"/>
</dbReference>
<dbReference type="SMART" id="SM00065">
    <property type="entry name" value="GAF"/>
    <property type="match status" value="1"/>
</dbReference>
<dbReference type="PANTHER" id="PTHR40660">
    <property type="entry name" value="5'-PHOSPHATE OXIDASE PUTATIVE DOMAIN-CONTAINING PROTEIN-RELATED"/>
    <property type="match status" value="1"/>
</dbReference>
<dbReference type="Pfam" id="PF01243">
    <property type="entry name" value="PNPOx_N"/>
    <property type="match status" value="1"/>
</dbReference>
<feature type="domain" description="GAF" evidence="1">
    <location>
        <begin position="163"/>
        <end position="324"/>
    </location>
</feature>
<name>A0A7Y6QA77_9HYPH</name>
<dbReference type="RefSeq" id="WP_176355302.1">
    <property type="nucleotide sequence ID" value="NZ_JABWDU010000007.1"/>
</dbReference>
<dbReference type="Pfam" id="PF13185">
    <property type="entry name" value="GAF_2"/>
    <property type="match status" value="1"/>
</dbReference>
<dbReference type="AlphaFoldDB" id="A0A7Y6QA77"/>
<dbReference type="InterPro" id="IPR003018">
    <property type="entry name" value="GAF"/>
</dbReference>
<gene>
    <name evidence="2" type="ORF">HT585_23975</name>
</gene>
<dbReference type="SUPFAM" id="SSF55781">
    <property type="entry name" value="GAF domain-like"/>
    <property type="match status" value="1"/>
</dbReference>
<dbReference type="SUPFAM" id="SSF50475">
    <property type="entry name" value="FMN-binding split barrel"/>
    <property type="match status" value="1"/>
</dbReference>
<dbReference type="Proteomes" id="UP000520198">
    <property type="component" value="Unassembled WGS sequence"/>
</dbReference>
<organism evidence="2 3">
    <name type="scientific">Ensifer oleiphilus</name>
    <dbReference type="NCBI Taxonomy" id="2742698"/>
    <lineage>
        <taxon>Bacteria</taxon>
        <taxon>Pseudomonadati</taxon>
        <taxon>Pseudomonadota</taxon>
        <taxon>Alphaproteobacteria</taxon>
        <taxon>Hyphomicrobiales</taxon>
        <taxon>Rhizobiaceae</taxon>
        <taxon>Sinorhizobium/Ensifer group</taxon>
        <taxon>Ensifer</taxon>
    </lineage>
</organism>
<evidence type="ECO:0000313" key="2">
    <source>
        <dbReference type="EMBL" id="NVD41930.1"/>
    </source>
</evidence>
<keyword evidence="3" id="KW-1185">Reference proteome</keyword>
<sequence>MNLRLSDLSACFEGVIPSIIATASADGMPNISYLSHVVRVDEEHVALSNQFFAKTAANVRANPKVTLILVDGFTGDQFLLDIGFVRSIDAGALFDKIARQLKASSAQVGMSDVMRLRSADIFRVHGIEKVPSPVETASPMASRAPVSLPALAEALKAIEQQAEADEIIDSLLGAIQRVLGYGNVLVLIHDNHRGCLITTGSIGYQRSGLGSEIAGSDGLIGAAATSGQTIKVSDMSRVRRFGEAIVLEAEGAENTSRTVAFPQLPTAMSQIAVPMTAGGTVMGVLFIESTERLAFREEDEAALEILAGQAASALRASEREAAAAEMRPAVLLPEAAPAGRDVRVVHHRFDDSVFVDGTYIVKGVAGTLLRLMLEWHRSDGRNEFTNREMRLAVGARMPEIKDNLETRLLLLRRRLEEKQAPIRLVRVGRGRVRLEAEGPLILDATAGDYP</sequence>
<dbReference type="PANTHER" id="PTHR40660:SF1">
    <property type="entry name" value="5'-PHOSPHATE OXIDASE PUTATIVE DOMAIN-CONTAINING PROTEIN-RELATED"/>
    <property type="match status" value="1"/>
</dbReference>